<comment type="similarity">
    <text evidence="1">Belongs to the helicase family. DnaB subfamily.</text>
</comment>
<dbReference type="Pfam" id="PF03796">
    <property type="entry name" value="DnaB_C"/>
    <property type="match status" value="1"/>
</dbReference>
<dbReference type="InterPro" id="IPR016136">
    <property type="entry name" value="DNA_helicase_N/primase_C"/>
</dbReference>
<keyword evidence="3" id="KW-0235">DNA replication</keyword>
<organism evidence="14">
    <name type="scientific">Clostridioides difficile</name>
    <name type="common">Peptoclostridium difficile</name>
    <dbReference type="NCBI Taxonomy" id="1496"/>
    <lineage>
        <taxon>Bacteria</taxon>
        <taxon>Bacillati</taxon>
        <taxon>Bacillota</taxon>
        <taxon>Clostridia</taxon>
        <taxon>Peptostreptococcales</taxon>
        <taxon>Peptostreptococcaceae</taxon>
        <taxon>Clostridioides</taxon>
    </lineage>
</organism>
<dbReference type="GO" id="GO:1990077">
    <property type="term" value="C:primosome complex"/>
    <property type="evidence" value="ECO:0007669"/>
    <property type="project" value="UniProtKB-KW"/>
</dbReference>
<dbReference type="InterPro" id="IPR027417">
    <property type="entry name" value="P-loop_NTPase"/>
</dbReference>
<evidence type="ECO:0000256" key="4">
    <source>
        <dbReference type="ARBA" id="ARBA00022741"/>
    </source>
</evidence>
<keyword evidence="9" id="KW-0413">Isomerase</keyword>
<proteinExistence type="inferred from homology"/>
<evidence type="ECO:0000256" key="3">
    <source>
        <dbReference type="ARBA" id="ARBA00022705"/>
    </source>
</evidence>
<dbReference type="InterPro" id="IPR003593">
    <property type="entry name" value="AAA+_ATPase"/>
</dbReference>
<evidence type="ECO:0000259" key="13">
    <source>
        <dbReference type="PROSITE" id="PS51199"/>
    </source>
</evidence>
<dbReference type="GO" id="GO:0005829">
    <property type="term" value="C:cytosol"/>
    <property type="evidence" value="ECO:0007669"/>
    <property type="project" value="TreeGrafter"/>
</dbReference>
<evidence type="ECO:0000256" key="9">
    <source>
        <dbReference type="ARBA" id="ARBA00023235"/>
    </source>
</evidence>
<sequence>MGKSKDVEIEKSILGTILLDNKLSYKLDELNENMFMNDICLEIFKIMKELKKENIVIDVATVKSKIDRKSLAIKTSDVTNLITWGQNFGLDGHIKILKENLARRSINQNCQNLLHSLNLGENIDTCIYKFESNIKEILDKDTYENDDVNSIAGKVLDFLENKKDIGFKFGIKLLDTTIGGLFKGELTTIAAKSGVGKTALALQIMLNSFKQGKKTLFISREMTSEQVFMRNICRVTGVSTRNMKSKEIDENDWKLIVNAIGDLSENNLIYINDKIDTISAIRKRIRQVKPDLLIVDYVQLLTSQKSMDKREREVATFSRELKNMTLDFNIPVIQLSQLNNEMKDSRPYGDRPMRDSKAIYHDSNNVVYIHQLKGSDYEEAVRDIGESEEAVRASEYRGIKMVDLIVAKCRDGQTRHKHFCYFGDKLHFQELNY</sequence>
<evidence type="ECO:0000256" key="7">
    <source>
        <dbReference type="ARBA" id="ARBA00022840"/>
    </source>
</evidence>
<evidence type="ECO:0000313" key="14">
    <source>
        <dbReference type="EMBL" id="CDS83956.1"/>
    </source>
</evidence>
<feature type="domain" description="RecA family profile 1" evidence="12">
    <location>
        <begin position="163"/>
        <end position="338"/>
    </location>
</feature>
<keyword evidence="6 14" id="KW-0347">Helicase</keyword>
<dbReference type="RefSeq" id="WP_021366228.1">
    <property type="nucleotide sequence ID" value="NZ_BBYB01000155.1"/>
</dbReference>
<dbReference type="SUPFAM" id="SSF48024">
    <property type="entry name" value="N-terminal domain of DnaB helicase"/>
    <property type="match status" value="1"/>
</dbReference>
<dbReference type="EC" id="5.6.2.3" evidence="10"/>
<keyword evidence="8" id="KW-0238">DNA-binding</keyword>
<keyword evidence="5" id="KW-0378">Hydrolase</keyword>
<comment type="catalytic activity">
    <reaction evidence="11">
        <text>ATP + H2O = ADP + phosphate + H(+)</text>
        <dbReference type="Rhea" id="RHEA:13065"/>
        <dbReference type="ChEBI" id="CHEBI:15377"/>
        <dbReference type="ChEBI" id="CHEBI:15378"/>
        <dbReference type="ChEBI" id="CHEBI:30616"/>
        <dbReference type="ChEBI" id="CHEBI:43474"/>
        <dbReference type="ChEBI" id="CHEBI:456216"/>
        <dbReference type="EC" id="5.6.2.3"/>
    </reaction>
</comment>
<evidence type="ECO:0000256" key="1">
    <source>
        <dbReference type="ARBA" id="ARBA00008428"/>
    </source>
</evidence>
<dbReference type="GO" id="GO:0003677">
    <property type="term" value="F:DNA binding"/>
    <property type="evidence" value="ECO:0007669"/>
    <property type="project" value="UniProtKB-KW"/>
</dbReference>
<dbReference type="Gene3D" id="3.40.50.300">
    <property type="entry name" value="P-loop containing nucleotide triphosphate hydrolases"/>
    <property type="match status" value="1"/>
</dbReference>
<protein>
    <recommendedName>
        <fullName evidence="10">DNA 5'-3' helicase</fullName>
        <ecNumber evidence="10">5.6.2.3</ecNumber>
    </recommendedName>
</protein>
<gene>
    <name evidence="14" type="ORF">BN1096_280001</name>
    <name evidence="15" type="ORF">BN1097_270001</name>
</gene>
<keyword evidence="4" id="KW-0547">Nucleotide-binding</keyword>
<evidence type="ECO:0000256" key="11">
    <source>
        <dbReference type="ARBA" id="ARBA00048954"/>
    </source>
</evidence>
<dbReference type="InterPro" id="IPR007694">
    <property type="entry name" value="DNA_helicase_DnaB-like_C"/>
</dbReference>
<dbReference type="EMBL" id="LK932362">
    <property type="protein sequence ID" value="CDS84394.1"/>
    <property type="molecule type" value="Genomic_DNA"/>
</dbReference>
<evidence type="ECO:0000256" key="8">
    <source>
        <dbReference type="ARBA" id="ARBA00023125"/>
    </source>
</evidence>
<evidence type="ECO:0000256" key="5">
    <source>
        <dbReference type="ARBA" id="ARBA00022801"/>
    </source>
</evidence>
<dbReference type="GO" id="GO:0006269">
    <property type="term" value="P:DNA replication, synthesis of primer"/>
    <property type="evidence" value="ECO:0007669"/>
    <property type="project" value="UniProtKB-KW"/>
</dbReference>
<dbReference type="GO" id="GO:0006281">
    <property type="term" value="P:DNA repair"/>
    <property type="evidence" value="ECO:0007669"/>
    <property type="project" value="InterPro"/>
</dbReference>
<accession>A0A069A741</accession>
<dbReference type="GO" id="GO:0005524">
    <property type="term" value="F:ATP binding"/>
    <property type="evidence" value="ECO:0007669"/>
    <property type="project" value="UniProtKB-KW"/>
</dbReference>
<dbReference type="SMART" id="SM00382">
    <property type="entry name" value="AAA"/>
    <property type="match status" value="1"/>
</dbReference>
<dbReference type="SUPFAM" id="SSF52540">
    <property type="entry name" value="P-loop containing nucleoside triphosphate hydrolases"/>
    <property type="match status" value="1"/>
</dbReference>
<evidence type="ECO:0000256" key="2">
    <source>
        <dbReference type="ARBA" id="ARBA00022515"/>
    </source>
</evidence>
<dbReference type="InterPro" id="IPR020588">
    <property type="entry name" value="RecA_ATP-bd"/>
</dbReference>
<dbReference type="PANTHER" id="PTHR30153">
    <property type="entry name" value="REPLICATIVE DNA HELICASE DNAB"/>
    <property type="match status" value="1"/>
</dbReference>
<dbReference type="GO" id="GO:0016787">
    <property type="term" value="F:hydrolase activity"/>
    <property type="evidence" value="ECO:0007669"/>
    <property type="project" value="UniProtKB-KW"/>
</dbReference>
<evidence type="ECO:0000256" key="10">
    <source>
        <dbReference type="ARBA" id="ARBA00044969"/>
    </source>
</evidence>
<dbReference type="EMBL" id="LK932478">
    <property type="protein sequence ID" value="CDS83956.1"/>
    <property type="molecule type" value="Genomic_DNA"/>
</dbReference>
<dbReference type="InterPro" id="IPR036185">
    <property type="entry name" value="DNA_heli_DnaB-like_N_sf"/>
</dbReference>
<evidence type="ECO:0000256" key="6">
    <source>
        <dbReference type="ARBA" id="ARBA00022806"/>
    </source>
</evidence>
<dbReference type="Gene3D" id="1.10.860.10">
    <property type="entry name" value="DNAb Helicase, Chain A"/>
    <property type="match status" value="1"/>
</dbReference>
<evidence type="ECO:0000259" key="12">
    <source>
        <dbReference type="PROSITE" id="PS50162"/>
    </source>
</evidence>
<dbReference type="PANTHER" id="PTHR30153:SF2">
    <property type="entry name" value="REPLICATIVE DNA HELICASE"/>
    <property type="match status" value="1"/>
</dbReference>
<dbReference type="Pfam" id="PF00772">
    <property type="entry name" value="DnaB"/>
    <property type="match status" value="1"/>
</dbReference>
<keyword evidence="2" id="KW-0639">Primosome</keyword>
<feature type="domain" description="SF4 helicase" evidence="13">
    <location>
        <begin position="160"/>
        <end position="433"/>
    </location>
</feature>
<name>A0A069A741_CLODI</name>
<dbReference type="AlphaFoldDB" id="A0A069A741"/>
<dbReference type="PROSITE" id="PS50162">
    <property type="entry name" value="RECA_2"/>
    <property type="match status" value="1"/>
</dbReference>
<dbReference type="GO" id="GO:0043139">
    <property type="term" value="F:5'-3' DNA helicase activity"/>
    <property type="evidence" value="ECO:0007669"/>
    <property type="project" value="UniProtKB-EC"/>
</dbReference>
<dbReference type="PROSITE" id="PS51199">
    <property type="entry name" value="SF4_HELICASE"/>
    <property type="match status" value="1"/>
</dbReference>
<reference evidence="14" key="1">
    <citation type="submission" date="2014-07" db="EMBL/GenBank/DDBJ databases">
        <authorList>
            <person name="Monot Marc"/>
        </authorList>
    </citation>
    <scope>NUCLEOTIDE SEQUENCE</scope>
    <source>
        <strain evidence="15">7032994</strain>
    </source>
</reference>
<dbReference type="GO" id="GO:0140664">
    <property type="term" value="F:ATP-dependent DNA damage sensor activity"/>
    <property type="evidence" value="ECO:0007669"/>
    <property type="project" value="InterPro"/>
</dbReference>
<evidence type="ECO:0000313" key="15">
    <source>
        <dbReference type="EMBL" id="CDS84394.1"/>
    </source>
</evidence>
<keyword evidence="7" id="KW-0067">ATP-binding</keyword>
<dbReference type="InterPro" id="IPR007693">
    <property type="entry name" value="DNA_helicase_DnaB-like_N"/>
</dbReference>